<dbReference type="InterPro" id="IPR043749">
    <property type="entry name" value="DUF5694"/>
</dbReference>
<reference evidence="1 2" key="1">
    <citation type="submission" date="2019-11" db="EMBL/GenBank/DDBJ databases">
        <title>Genome sequence of Deinococcus xianganensis Y35, AI-2 producing algicidal bacterium, isolated from lake water.</title>
        <authorList>
            <person name="Li Y."/>
        </authorList>
    </citation>
    <scope>NUCLEOTIDE SEQUENCE [LARGE SCALE GENOMIC DNA]</scope>
    <source>
        <strain evidence="1 2">Y35</strain>
    </source>
</reference>
<evidence type="ECO:0000313" key="2">
    <source>
        <dbReference type="Proteomes" id="UP000430519"/>
    </source>
</evidence>
<dbReference type="Proteomes" id="UP000430519">
    <property type="component" value="Unassembled WGS sequence"/>
</dbReference>
<dbReference type="RefSeq" id="WP_160979940.1">
    <property type="nucleotide sequence ID" value="NZ_WVHK01000045.1"/>
</dbReference>
<protein>
    <recommendedName>
        <fullName evidence="3">TraB/GumN family protein</fullName>
    </recommendedName>
</protein>
<proteinExistence type="predicted"/>
<comment type="caution">
    <text evidence="1">The sequence shown here is derived from an EMBL/GenBank/DDBJ whole genome shotgun (WGS) entry which is preliminary data.</text>
</comment>
<dbReference type="AlphaFoldDB" id="A0A6I4YIQ0"/>
<evidence type="ECO:0000313" key="1">
    <source>
        <dbReference type="EMBL" id="MXV20440.1"/>
    </source>
</evidence>
<sequence>MTTELLILGGAHLNAHWTDATLSSTLARLRAWSPDAVTVELLSGPLAASFTAQGSPHADLTVGGLPWARRGAALVPPEPTASAEARALHPDTPAAERVLAWLAAWEPVNALRHWTPDLLLPDAMHAFLHELNADPGEAHRLALPLARTLNLPRLHHVDDHTGLHLYARAEPHLNAFWSASTGQAILREHPAILAGQAALRDALDTQDYWTYLRVVNGDAHQEALQDLEVGSYLHASLPGGAAHTRVAQWDARNLLIAARLRLVTGEVPGGRVMCLLGASHARPVARALASLAPDLRLVQVTDLP</sequence>
<keyword evidence="2" id="KW-1185">Reference proteome</keyword>
<gene>
    <name evidence="1" type="ORF">GLX28_12435</name>
</gene>
<accession>A0A6I4YIQ0</accession>
<dbReference type="EMBL" id="WVHK01000045">
    <property type="protein sequence ID" value="MXV20440.1"/>
    <property type="molecule type" value="Genomic_DNA"/>
</dbReference>
<organism evidence="1 2">
    <name type="scientific">Deinococcus xianganensis</name>
    <dbReference type="NCBI Taxonomy" id="1507289"/>
    <lineage>
        <taxon>Bacteria</taxon>
        <taxon>Thermotogati</taxon>
        <taxon>Deinococcota</taxon>
        <taxon>Deinococci</taxon>
        <taxon>Deinococcales</taxon>
        <taxon>Deinococcaceae</taxon>
        <taxon>Deinococcus</taxon>
    </lineage>
</organism>
<evidence type="ECO:0008006" key="3">
    <source>
        <dbReference type="Google" id="ProtNLM"/>
    </source>
</evidence>
<name>A0A6I4YIQ0_9DEIO</name>
<dbReference type="Pfam" id="PF18950">
    <property type="entry name" value="DUF5694"/>
    <property type="match status" value="1"/>
</dbReference>